<evidence type="ECO:0000256" key="4">
    <source>
        <dbReference type="ARBA" id="ARBA00022552"/>
    </source>
</evidence>
<dbReference type="GO" id="GO:0070037">
    <property type="term" value="F:rRNA (pseudouridine) methyltransferase activity"/>
    <property type="evidence" value="ECO:0000318"/>
    <property type="project" value="GO_Central"/>
</dbReference>
<dbReference type="GO" id="GO:0019843">
    <property type="term" value="F:rRNA binding"/>
    <property type="evidence" value="ECO:0000318"/>
    <property type="project" value="GO_Central"/>
</dbReference>
<dbReference type="CDD" id="cd18088">
    <property type="entry name" value="Nep1-like"/>
    <property type="match status" value="1"/>
</dbReference>
<organism evidence="12 13">
    <name type="scientific">Zostera marina</name>
    <name type="common">Eelgrass</name>
    <dbReference type="NCBI Taxonomy" id="29655"/>
    <lineage>
        <taxon>Eukaryota</taxon>
        <taxon>Viridiplantae</taxon>
        <taxon>Streptophyta</taxon>
        <taxon>Embryophyta</taxon>
        <taxon>Tracheophyta</taxon>
        <taxon>Spermatophyta</taxon>
        <taxon>Magnoliopsida</taxon>
        <taxon>Liliopsida</taxon>
        <taxon>Zosteraceae</taxon>
        <taxon>Zostera</taxon>
    </lineage>
</organism>
<evidence type="ECO:0000256" key="1">
    <source>
        <dbReference type="ARBA" id="ARBA00004604"/>
    </source>
</evidence>
<comment type="subcellular location">
    <subcellularLocation>
        <location evidence="1">Nucleus</location>
        <location evidence="1">Nucleolus</location>
    </subcellularLocation>
</comment>
<dbReference type="STRING" id="29655.A0A0K9NUN5"/>
<keyword evidence="7" id="KW-0949">S-adenosyl-L-methionine</keyword>
<dbReference type="GO" id="GO:0032040">
    <property type="term" value="C:small-subunit processome"/>
    <property type="evidence" value="ECO:0000318"/>
    <property type="project" value="GO_Central"/>
</dbReference>
<keyword evidence="13" id="KW-1185">Reference proteome</keyword>
<evidence type="ECO:0000256" key="7">
    <source>
        <dbReference type="ARBA" id="ARBA00022691"/>
    </source>
</evidence>
<dbReference type="PANTHER" id="PTHR12636">
    <property type="entry name" value="NEP1/MRA1"/>
    <property type="match status" value="1"/>
</dbReference>
<dbReference type="FunFam" id="3.40.1280.10:FF:000003">
    <property type="entry name" value="Ribosomal RNA small subunit methyltransferase"/>
    <property type="match status" value="1"/>
</dbReference>
<dbReference type="OMA" id="SAYTDDQ"/>
<dbReference type="Proteomes" id="UP000036987">
    <property type="component" value="Unassembled WGS sequence"/>
</dbReference>
<keyword evidence="10" id="KW-0539">Nucleus</keyword>
<name>A0A0K9NUN5_ZOSMR</name>
<evidence type="ECO:0000313" key="13">
    <source>
        <dbReference type="Proteomes" id="UP000036987"/>
    </source>
</evidence>
<dbReference type="GO" id="GO:0005634">
    <property type="term" value="C:nucleus"/>
    <property type="evidence" value="ECO:0000318"/>
    <property type="project" value="GO_Central"/>
</dbReference>
<evidence type="ECO:0000256" key="2">
    <source>
        <dbReference type="ARBA" id="ARBA00008115"/>
    </source>
</evidence>
<comment type="caution">
    <text evidence="12">The sequence shown here is derived from an EMBL/GenBank/DDBJ whole genome shotgun (WGS) entry which is preliminary data.</text>
</comment>
<keyword evidence="4" id="KW-0698">rRNA processing</keyword>
<keyword evidence="8" id="KW-0699">rRNA-binding</keyword>
<dbReference type="InterPro" id="IPR029026">
    <property type="entry name" value="tRNA_m1G_MTases_N"/>
</dbReference>
<dbReference type="EMBL" id="LFYR01001622">
    <property type="protein sequence ID" value="KMZ60494.1"/>
    <property type="molecule type" value="Genomic_DNA"/>
</dbReference>
<feature type="compositionally biased region" description="Acidic residues" evidence="11">
    <location>
        <begin position="70"/>
        <end position="84"/>
    </location>
</feature>
<evidence type="ECO:0000256" key="11">
    <source>
        <dbReference type="SAM" id="MobiDB-lite"/>
    </source>
</evidence>
<evidence type="ECO:0000256" key="8">
    <source>
        <dbReference type="ARBA" id="ARBA00022730"/>
    </source>
</evidence>
<evidence type="ECO:0000256" key="6">
    <source>
        <dbReference type="ARBA" id="ARBA00022679"/>
    </source>
</evidence>
<dbReference type="OrthoDB" id="269804at2759"/>
<evidence type="ECO:0000256" key="9">
    <source>
        <dbReference type="ARBA" id="ARBA00022884"/>
    </source>
</evidence>
<feature type="compositionally biased region" description="Basic residues" evidence="11">
    <location>
        <begin position="51"/>
        <end position="61"/>
    </location>
</feature>
<keyword evidence="5 12" id="KW-0489">Methyltransferase</keyword>
<gene>
    <name evidence="12" type="ORF">ZOSMA_59G00550</name>
</gene>
<feature type="compositionally biased region" description="Acidic residues" evidence="11">
    <location>
        <begin position="32"/>
        <end position="46"/>
    </location>
</feature>
<evidence type="ECO:0000256" key="3">
    <source>
        <dbReference type="ARBA" id="ARBA00022517"/>
    </source>
</evidence>
<dbReference type="SUPFAM" id="SSF75217">
    <property type="entry name" value="alpha/beta knot"/>
    <property type="match status" value="1"/>
</dbReference>
<comment type="similarity">
    <text evidence="2">Belongs to the class IV-like SAM-binding methyltransferase superfamily. RNA methyltransferase NEP1 family.</text>
</comment>
<keyword evidence="6 12" id="KW-0808">Transferase</keyword>
<dbReference type="InterPro" id="IPR029028">
    <property type="entry name" value="Alpha/beta_knot_MTases"/>
</dbReference>
<sequence>MVRPYAVKWMQQQKKRQKKESPEHESPPSVPSEDEDEVPVVEEYIEEVQNKKRKKKDKKKNVKVDKPKEEDEGGGEEEEEEEEEKQVLGKMDITINSNTENKLTEFSSPLDMLPGLPSTVAPVDKSQLPGVIFVVEKASLRVGKVGKKEQILSGDEHATFLTRQKLNPADFRPDIVHQVLLSILDRPLTKAGRLTALYVKTDDGELFEVKPHVRLPRTFRRFSGLMYQLKSVKHIHASGKRENLFRMIKNPVTRHLPVNARKIGFSYSSEKLVKMRDYVAAASDDVPLVFVVGAMAHGKIDADYTDDLVSVSEYPLSGACCVNRVCEALEQKWNIM</sequence>
<dbReference type="PANTHER" id="PTHR12636:SF5">
    <property type="entry name" value="RIBOSOMAL RNA SMALL SUBUNIT METHYLTRANSFERASE NEP1"/>
    <property type="match status" value="1"/>
</dbReference>
<dbReference type="Gene3D" id="3.40.1280.10">
    <property type="match status" value="1"/>
</dbReference>
<dbReference type="GO" id="GO:0070475">
    <property type="term" value="P:rRNA base methylation"/>
    <property type="evidence" value="ECO:0000318"/>
    <property type="project" value="GO_Central"/>
</dbReference>
<dbReference type="InterPro" id="IPR005304">
    <property type="entry name" value="Rbsml_bgen_MeTrfase_EMG1/NEP1"/>
</dbReference>
<evidence type="ECO:0000256" key="5">
    <source>
        <dbReference type="ARBA" id="ARBA00022603"/>
    </source>
</evidence>
<proteinExistence type="inferred from homology"/>
<evidence type="ECO:0000313" key="12">
    <source>
        <dbReference type="EMBL" id="KMZ60494.1"/>
    </source>
</evidence>
<keyword evidence="9" id="KW-0694">RNA-binding</keyword>
<keyword evidence="3" id="KW-0690">Ribosome biogenesis</keyword>
<dbReference type="AlphaFoldDB" id="A0A0K9NUN5"/>
<protein>
    <submittedName>
        <fullName evidence="12">Ribosomal RNA small subunit methyltransferase NEP1</fullName>
    </submittedName>
</protein>
<dbReference type="Pfam" id="PF03587">
    <property type="entry name" value="EMG1"/>
    <property type="match status" value="1"/>
</dbReference>
<feature type="region of interest" description="Disordered" evidence="11">
    <location>
        <begin position="1"/>
        <end position="96"/>
    </location>
</feature>
<reference evidence="13" key="1">
    <citation type="journal article" date="2016" name="Nature">
        <title>The genome of the seagrass Zostera marina reveals angiosperm adaptation to the sea.</title>
        <authorList>
            <person name="Olsen J.L."/>
            <person name="Rouze P."/>
            <person name="Verhelst B."/>
            <person name="Lin Y.-C."/>
            <person name="Bayer T."/>
            <person name="Collen J."/>
            <person name="Dattolo E."/>
            <person name="De Paoli E."/>
            <person name="Dittami S."/>
            <person name="Maumus F."/>
            <person name="Michel G."/>
            <person name="Kersting A."/>
            <person name="Lauritano C."/>
            <person name="Lohaus R."/>
            <person name="Toepel M."/>
            <person name="Tonon T."/>
            <person name="Vanneste K."/>
            <person name="Amirebrahimi M."/>
            <person name="Brakel J."/>
            <person name="Bostroem C."/>
            <person name="Chovatia M."/>
            <person name="Grimwood J."/>
            <person name="Jenkins J.W."/>
            <person name="Jueterbock A."/>
            <person name="Mraz A."/>
            <person name="Stam W.T."/>
            <person name="Tice H."/>
            <person name="Bornberg-Bauer E."/>
            <person name="Green P.J."/>
            <person name="Pearson G.A."/>
            <person name="Procaccini G."/>
            <person name="Duarte C.M."/>
            <person name="Schmutz J."/>
            <person name="Reusch T.B.H."/>
            <person name="Van de Peer Y."/>
        </authorList>
    </citation>
    <scope>NUCLEOTIDE SEQUENCE [LARGE SCALE GENOMIC DNA]</scope>
    <source>
        <strain evidence="13">cv. Finnish</strain>
    </source>
</reference>
<accession>A0A0K9NUN5</accession>
<evidence type="ECO:0000256" key="10">
    <source>
        <dbReference type="ARBA" id="ARBA00023242"/>
    </source>
</evidence>